<evidence type="ECO:0000313" key="1">
    <source>
        <dbReference type="EMBL" id="KAJ2777844.1"/>
    </source>
</evidence>
<organism evidence="1 2">
    <name type="scientific">Coemansia javaensis</name>
    <dbReference type="NCBI Taxonomy" id="2761396"/>
    <lineage>
        <taxon>Eukaryota</taxon>
        <taxon>Fungi</taxon>
        <taxon>Fungi incertae sedis</taxon>
        <taxon>Zoopagomycota</taxon>
        <taxon>Kickxellomycotina</taxon>
        <taxon>Kickxellomycetes</taxon>
        <taxon>Kickxellales</taxon>
        <taxon>Kickxellaceae</taxon>
        <taxon>Coemansia</taxon>
    </lineage>
</organism>
<comment type="caution">
    <text evidence="1">The sequence shown here is derived from an EMBL/GenBank/DDBJ whole genome shotgun (WGS) entry which is preliminary data.</text>
</comment>
<name>A0A9W8LE38_9FUNG</name>
<dbReference type="EMBL" id="JANBUL010000264">
    <property type="protein sequence ID" value="KAJ2777844.1"/>
    <property type="molecule type" value="Genomic_DNA"/>
</dbReference>
<evidence type="ECO:0000313" key="2">
    <source>
        <dbReference type="Proteomes" id="UP001140217"/>
    </source>
</evidence>
<keyword evidence="2" id="KW-1185">Reference proteome</keyword>
<protein>
    <recommendedName>
        <fullName evidence="3">Beta-flanking protein</fullName>
    </recommendedName>
</protein>
<accession>A0A9W8LE38</accession>
<sequence length="209" mass="20881">MDFGKLLGQAKGAYDQYQGSAGKGGDHNNASSSGSGFDFGQAASLAKGFLSKDGGAKDGSAAGGLDFAAIAAMASGLLGDGSKQGSGDMLSSVLKMASGSGGFDKGHASHDEIKASYHGVYGQEEQQDGGLASKGQQAMGLASAYKAFKKFNSGGAGDQRDGGQNQLVTMALAEAKKLFAQHSSAGGSADEKETMATAVQAAMKLFASK</sequence>
<gene>
    <name evidence="1" type="ORF">H4R18_004941</name>
</gene>
<dbReference type="OrthoDB" id="2290255at2759"/>
<reference evidence="1" key="1">
    <citation type="submission" date="2022-07" db="EMBL/GenBank/DDBJ databases">
        <title>Phylogenomic reconstructions and comparative analyses of Kickxellomycotina fungi.</title>
        <authorList>
            <person name="Reynolds N.K."/>
            <person name="Stajich J.E."/>
            <person name="Barry K."/>
            <person name="Grigoriev I.V."/>
            <person name="Crous P."/>
            <person name="Smith M.E."/>
        </authorList>
    </citation>
    <scope>NUCLEOTIDE SEQUENCE</scope>
    <source>
        <strain evidence="1">NBRC 105414</strain>
    </source>
</reference>
<evidence type="ECO:0008006" key="3">
    <source>
        <dbReference type="Google" id="ProtNLM"/>
    </source>
</evidence>
<dbReference type="Proteomes" id="UP001140217">
    <property type="component" value="Unassembled WGS sequence"/>
</dbReference>
<proteinExistence type="predicted"/>
<dbReference type="AlphaFoldDB" id="A0A9W8LE38"/>